<dbReference type="RefSeq" id="WP_057918659.1">
    <property type="nucleotide sequence ID" value="NZ_CP011129.1"/>
</dbReference>
<proteinExistence type="predicted"/>
<accession>A0A0S2FE12</accession>
<dbReference type="Gene3D" id="2.30.320.10">
    <property type="entry name" value="YwqG-like"/>
    <property type="match status" value="1"/>
</dbReference>
<protein>
    <recommendedName>
        <fullName evidence="3">DUF1963 domain-containing protein</fullName>
    </recommendedName>
</protein>
<name>A0A0S2FE12_LYSAN</name>
<dbReference type="PANTHER" id="PTHR36436:SF6">
    <property type="entry name" value="SLL5081 PROTEIN"/>
    <property type="match status" value="1"/>
</dbReference>
<keyword evidence="2" id="KW-1185">Reference proteome</keyword>
<dbReference type="Proteomes" id="UP000060787">
    <property type="component" value="Chromosome"/>
</dbReference>
<evidence type="ECO:0008006" key="3">
    <source>
        <dbReference type="Google" id="ProtNLM"/>
    </source>
</evidence>
<dbReference type="eggNOG" id="COG3878">
    <property type="taxonomic scope" value="Bacteria"/>
</dbReference>
<dbReference type="SUPFAM" id="SSF103032">
    <property type="entry name" value="Hypothetical protein YwqG"/>
    <property type="match status" value="1"/>
</dbReference>
<dbReference type="Pfam" id="PF09234">
    <property type="entry name" value="DUF1963"/>
    <property type="match status" value="1"/>
</dbReference>
<dbReference type="InterPro" id="IPR015315">
    <property type="entry name" value="DUF1963"/>
</dbReference>
<evidence type="ECO:0000313" key="1">
    <source>
        <dbReference type="EMBL" id="ALN81693.1"/>
    </source>
</evidence>
<dbReference type="KEGG" id="lab:LA76x_3571"/>
<dbReference type="PANTHER" id="PTHR36436">
    <property type="entry name" value="SLL5081 PROTEIN"/>
    <property type="match status" value="1"/>
</dbReference>
<evidence type="ECO:0000313" key="2">
    <source>
        <dbReference type="Proteomes" id="UP000060787"/>
    </source>
</evidence>
<dbReference type="AlphaFoldDB" id="A0A0S2FE12"/>
<reference evidence="1 2" key="1">
    <citation type="journal article" date="2015" name="BMC Genomics">
        <title>Comparative genomics and metabolic profiling of the genus Lysobacter.</title>
        <authorList>
            <person name="de Bruijn I."/>
            <person name="Cheng X."/>
            <person name="de Jager V."/>
            <person name="Exposito R.G."/>
            <person name="Watrous J."/>
            <person name="Patel N."/>
            <person name="Postma J."/>
            <person name="Dorrestein P.C."/>
            <person name="Kobayashi D."/>
            <person name="Raaijmakers J.M."/>
        </authorList>
    </citation>
    <scope>NUCLEOTIDE SEQUENCE [LARGE SCALE GENOMIC DNA]</scope>
    <source>
        <strain evidence="1 2">76</strain>
    </source>
</reference>
<dbReference type="STRING" id="84531.LA76x_3571"/>
<dbReference type="PATRIC" id="fig|84531.8.peg.3588"/>
<dbReference type="InterPro" id="IPR035948">
    <property type="entry name" value="YwqG-like_sf"/>
</dbReference>
<organism evidence="1 2">
    <name type="scientific">Lysobacter antibioticus</name>
    <dbReference type="NCBI Taxonomy" id="84531"/>
    <lineage>
        <taxon>Bacteria</taxon>
        <taxon>Pseudomonadati</taxon>
        <taxon>Pseudomonadota</taxon>
        <taxon>Gammaproteobacteria</taxon>
        <taxon>Lysobacterales</taxon>
        <taxon>Lysobacteraceae</taxon>
        <taxon>Lysobacter</taxon>
    </lineage>
</organism>
<sequence length="335" mass="35968">MKTGTAVLLSMAIVVAGLAATAGVGYAVYRNIEGQIEKGAAQTGADAGLPDSGAQTPGCAKADDDAQAKAVLAPADEALRKTQRPVARIELSALARDDAGISKVGGQAYWAAGRDYPRDGKGQPLFLLAQVNLAEVPKMPGYPERGMLQFFISGDDYYGAALDDAHGQGRMDALAKQAGFRVIYWPELAAAAIAPPKATAGADSLPFDPAKPQRMRFIADHETIGANDAHFEQALEGGVQPLIERYRGEHPDATEEDLQDALSDYLSRSGHKLGGYPDFTQSDPRESSDRRLLLFQLDSDDALMWGDSGIANFFIDPDDLARADFSRVSYHWDCY</sequence>
<gene>
    <name evidence="1" type="ORF">LA76x_3571</name>
</gene>
<dbReference type="EMBL" id="CP011129">
    <property type="protein sequence ID" value="ALN81693.1"/>
    <property type="molecule type" value="Genomic_DNA"/>
</dbReference>